<reference evidence="2 3" key="1">
    <citation type="submission" date="2023-07" db="EMBL/GenBank/DDBJ databases">
        <title>Functional and genomic diversity of the sorghum phyllosphere microbiome.</title>
        <authorList>
            <person name="Shade A."/>
        </authorList>
    </citation>
    <scope>NUCLEOTIDE SEQUENCE [LARGE SCALE GENOMIC DNA]</scope>
    <source>
        <strain evidence="2 3">SORGH_AS_1207</strain>
    </source>
</reference>
<gene>
    <name evidence="2" type="ORF">QE412_001126</name>
</gene>
<keyword evidence="3" id="KW-1185">Reference proteome</keyword>
<evidence type="ECO:0000256" key="1">
    <source>
        <dbReference type="SAM" id="Phobius"/>
    </source>
</evidence>
<keyword evidence="1" id="KW-0472">Membrane</keyword>
<evidence type="ECO:0000313" key="3">
    <source>
        <dbReference type="Proteomes" id="UP001226691"/>
    </source>
</evidence>
<dbReference type="PROSITE" id="PS51318">
    <property type="entry name" value="TAT"/>
    <property type="match status" value="1"/>
</dbReference>
<dbReference type="InterPro" id="IPR021257">
    <property type="entry name" value="DUF2809"/>
</dbReference>
<proteinExistence type="predicted"/>
<dbReference type="EMBL" id="JAUTBF010000001">
    <property type="protein sequence ID" value="MDQ1122553.1"/>
    <property type="molecule type" value="Genomic_DNA"/>
</dbReference>
<accession>A0ABU0TSA6</accession>
<keyword evidence="1" id="KW-0812">Transmembrane</keyword>
<sequence>MTLGRRRVVALGALVVVVAAGLVVARVLPDAVATDVAGDALYAVALYAALVVVWPRGRCAVRAAVAATWCAGIELLQLTPLPRDLAAHVPPVALVLGSGFDVRDLVVYALAIGAAAVLDARVSALLFPRGKATHDVGSSD</sequence>
<feature type="transmembrane region" description="Helical" evidence="1">
    <location>
        <begin position="35"/>
        <end position="54"/>
    </location>
</feature>
<dbReference type="RefSeq" id="WP_307481084.1">
    <property type="nucleotide sequence ID" value="NZ_JAUTBF010000001.1"/>
</dbReference>
<evidence type="ECO:0000313" key="2">
    <source>
        <dbReference type="EMBL" id="MDQ1122553.1"/>
    </source>
</evidence>
<name>A0ABU0TSA6_MICTR</name>
<comment type="caution">
    <text evidence="2">The sequence shown here is derived from an EMBL/GenBank/DDBJ whole genome shotgun (WGS) entry which is preliminary data.</text>
</comment>
<protein>
    <submittedName>
        <fullName evidence="2">Small-conductance mechanosensitive channel</fullName>
    </submittedName>
</protein>
<organism evidence="2 3">
    <name type="scientific">Microbacterium trichothecenolyticum</name>
    <name type="common">Aureobacterium trichothecenolyticum</name>
    <dbReference type="NCBI Taxonomy" id="69370"/>
    <lineage>
        <taxon>Bacteria</taxon>
        <taxon>Bacillati</taxon>
        <taxon>Actinomycetota</taxon>
        <taxon>Actinomycetes</taxon>
        <taxon>Micrococcales</taxon>
        <taxon>Microbacteriaceae</taxon>
        <taxon>Microbacterium</taxon>
    </lineage>
</organism>
<keyword evidence="1" id="KW-1133">Transmembrane helix</keyword>
<dbReference type="Proteomes" id="UP001226691">
    <property type="component" value="Unassembled WGS sequence"/>
</dbReference>
<dbReference type="Pfam" id="PF10990">
    <property type="entry name" value="DUF2809"/>
    <property type="match status" value="1"/>
</dbReference>
<dbReference type="InterPro" id="IPR006311">
    <property type="entry name" value="TAT_signal"/>
</dbReference>